<dbReference type="GO" id="GO:0047661">
    <property type="term" value="F:amino-acid racemase activity"/>
    <property type="evidence" value="ECO:0007669"/>
    <property type="project" value="InterPro"/>
</dbReference>
<dbReference type="InterPro" id="IPR000086">
    <property type="entry name" value="NUDIX_hydrolase_dom"/>
</dbReference>
<dbReference type="PROSITE" id="PS51462">
    <property type="entry name" value="NUDIX"/>
    <property type="match status" value="1"/>
</dbReference>
<dbReference type="RefSeq" id="WP_339094880.1">
    <property type="nucleotide sequence ID" value="NZ_CP149782.1"/>
</dbReference>
<dbReference type="Pfam" id="PF01177">
    <property type="entry name" value="Asp_Glu_race"/>
    <property type="match status" value="1"/>
</dbReference>
<keyword evidence="2" id="KW-0378">Hydrolase</keyword>
<dbReference type="SUPFAM" id="SSF55811">
    <property type="entry name" value="Nudix"/>
    <property type="match status" value="1"/>
</dbReference>
<dbReference type="SUPFAM" id="SSF53681">
    <property type="entry name" value="Aspartate/glutamate racemase"/>
    <property type="match status" value="2"/>
</dbReference>
<dbReference type="GO" id="GO:0016787">
    <property type="term" value="F:hydrolase activity"/>
    <property type="evidence" value="ECO:0007669"/>
    <property type="project" value="UniProtKB-KW"/>
</dbReference>
<dbReference type="InterPro" id="IPR020084">
    <property type="entry name" value="NUDIX_hydrolase_CS"/>
</dbReference>
<keyword evidence="3 5" id="KW-0413">Isomerase</keyword>
<evidence type="ECO:0000259" key="4">
    <source>
        <dbReference type="PROSITE" id="PS51462"/>
    </source>
</evidence>
<dbReference type="PANTHER" id="PTHR21198:SF7">
    <property type="entry name" value="ASPARTATE-GLUTAMATE RACEMASE FAMILY"/>
    <property type="match status" value="1"/>
</dbReference>
<name>A0AAU6Q0W8_9DEIO</name>
<dbReference type="PROSITE" id="PS00893">
    <property type="entry name" value="NUDIX_BOX"/>
    <property type="match status" value="1"/>
</dbReference>
<sequence>MTRLLGVIGGMSWTSSAEYYRLLNLEYAGRKGGLHSAPLLLHSVDFAQIAAQQQAGDWDGAAKVLAQAAQGLERAGAGALLLATNTMHKVAPQIEAAVNIPLIHIADTTGAAIQAAGLQKVGLLATAFTMEQDFYKNRLREGFGIETLIPDEAERADIHRIIFDELCRNIVQDASRARYRQIIAGLIERGAQGIILGCTEITLLVGQEDSSVPVFDTTALHVQAAARWLLDSEQSTGGASMTDPAPRPRAVALIYNDQNQVLLMLRRKNGKTYATLPGGGIEPGETPAEACAREVLEEVNLTVGVGQQVLELDNRHGDTHSHEHYFLAHVEGGEMRLGDGPEGIRNSDENWYQPEWVALERLDEVNLVPEAVRSPVRQHADNNQEVHP</sequence>
<dbReference type="InterPro" id="IPR015942">
    <property type="entry name" value="Asp/Glu/hydantoin_racemase"/>
</dbReference>
<evidence type="ECO:0000256" key="2">
    <source>
        <dbReference type="ARBA" id="ARBA00022801"/>
    </source>
</evidence>
<gene>
    <name evidence="5" type="ORF">WDJ50_10535</name>
</gene>
<feature type="domain" description="Nudix hydrolase" evidence="4">
    <location>
        <begin position="245"/>
        <end position="380"/>
    </location>
</feature>
<evidence type="ECO:0000256" key="1">
    <source>
        <dbReference type="ARBA" id="ARBA00007847"/>
    </source>
</evidence>
<dbReference type="InterPro" id="IPR001920">
    <property type="entry name" value="Asp/Glu_race"/>
</dbReference>
<evidence type="ECO:0000256" key="3">
    <source>
        <dbReference type="ARBA" id="ARBA00023235"/>
    </source>
</evidence>
<organism evidence="5">
    <name type="scientific">Deinococcus sp. VB142</name>
    <dbReference type="NCBI Taxonomy" id="3112952"/>
    <lineage>
        <taxon>Bacteria</taxon>
        <taxon>Thermotogati</taxon>
        <taxon>Deinococcota</taxon>
        <taxon>Deinococci</taxon>
        <taxon>Deinococcales</taxon>
        <taxon>Deinococcaceae</taxon>
        <taxon>Deinococcus</taxon>
    </lineage>
</organism>
<dbReference type="Gene3D" id="3.90.79.10">
    <property type="entry name" value="Nucleoside Triphosphate Pyrophosphohydrolase"/>
    <property type="match status" value="1"/>
</dbReference>
<dbReference type="Pfam" id="PF00293">
    <property type="entry name" value="NUDIX"/>
    <property type="match status" value="1"/>
</dbReference>
<dbReference type="AlphaFoldDB" id="A0AAU6Q0W8"/>
<comment type="similarity">
    <text evidence="1">Belongs to the aspartate/glutamate racemases family.</text>
</comment>
<dbReference type="NCBIfam" id="TIGR00035">
    <property type="entry name" value="asp_race"/>
    <property type="match status" value="1"/>
</dbReference>
<dbReference type="EC" id="5.1.1.-" evidence="5"/>
<accession>A0AAU6Q0W8</accession>
<dbReference type="Gene3D" id="3.40.50.1860">
    <property type="match status" value="2"/>
</dbReference>
<dbReference type="InterPro" id="IPR015797">
    <property type="entry name" value="NUDIX_hydrolase-like_dom_sf"/>
</dbReference>
<protein>
    <submittedName>
        <fullName evidence="5">Amino acid racemase</fullName>
        <ecNumber evidence="5">5.1.1.-</ecNumber>
    </submittedName>
</protein>
<dbReference type="InterPro" id="IPR004380">
    <property type="entry name" value="Asp_race"/>
</dbReference>
<dbReference type="PANTHER" id="PTHR21198">
    <property type="entry name" value="GLUTAMATE RACEMASE"/>
    <property type="match status" value="1"/>
</dbReference>
<reference evidence="5" key="1">
    <citation type="submission" date="2024-03" db="EMBL/GenBank/DDBJ databases">
        <title>Deinococcus weizhi sp. nov., isolated from human skin.</title>
        <authorList>
            <person name="Wei Z."/>
            <person name="Tian F."/>
            <person name="Yang C."/>
            <person name="Xin L.T."/>
            <person name="Wen Z.J."/>
            <person name="Lan K.C."/>
            <person name="Yu L."/>
            <person name="Zhe W."/>
            <person name="Dan F.D."/>
            <person name="Jun W."/>
            <person name="Rui Z."/>
            <person name="Yong X.J."/>
            <person name="Ting Y."/>
            <person name="Wei X."/>
            <person name="Xu Z.G."/>
            <person name="Xin Z."/>
            <person name="Dong F.G."/>
            <person name="Ni X.M."/>
            <person name="Zheng M.G."/>
            <person name="Chun Y."/>
            <person name="Qian W.X."/>
        </authorList>
    </citation>
    <scope>NUCLEOTIDE SEQUENCE</scope>
    <source>
        <strain evidence="5">VB142</strain>
    </source>
</reference>
<dbReference type="EMBL" id="CP149782">
    <property type="protein sequence ID" value="WYF43848.1"/>
    <property type="molecule type" value="Genomic_DNA"/>
</dbReference>
<proteinExistence type="inferred from homology"/>
<dbReference type="CDD" id="cd04669">
    <property type="entry name" value="NUDIX_Hydrolase"/>
    <property type="match status" value="1"/>
</dbReference>
<evidence type="ECO:0000313" key="5">
    <source>
        <dbReference type="EMBL" id="WYF43848.1"/>
    </source>
</evidence>